<protein>
    <submittedName>
        <fullName evidence="1">Uncharacterized protein</fullName>
    </submittedName>
</protein>
<proteinExistence type="predicted"/>
<reference evidence="1" key="1">
    <citation type="submission" date="2018-02" db="EMBL/GenBank/DDBJ databases">
        <title>Rhizophora mucronata_Transcriptome.</title>
        <authorList>
            <person name="Meera S.P."/>
            <person name="Sreeshan A."/>
            <person name="Augustine A."/>
        </authorList>
    </citation>
    <scope>NUCLEOTIDE SEQUENCE</scope>
    <source>
        <tissue evidence="1">Leaf</tissue>
    </source>
</reference>
<dbReference type="AlphaFoldDB" id="A0A2P2PUS9"/>
<accession>A0A2P2PUS9</accession>
<sequence>MLPVSLHCNMSGKQFLAYIINLTCIGKLAVELIEPQVIWY</sequence>
<dbReference type="EMBL" id="GGEC01078018">
    <property type="protein sequence ID" value="MBX58502.1"/>
    <property type="molecule type" value="Transcribed_RNA"/>
</dbReference>
<organism evidence="1">
    <name type="scientific">Rhizophora mucronata</name>
    <name type="common">Asiatic mangrove</name>
    <dbReference type="NCBI Taxonomy" id="61149"/>
    <lineage>
        <taxon>Eukaryota</taxon>
        <taxon>Viridiplantae</taxon>
        <taxon>Streptophyta</taxon>
        <taxon>Embryophyta</taxon>
        <taxon>Tracheophyta</taxon>
        <taxon>Spermatophyta</taxon>
        <taxon>Magnoliopsida</taxon>
        <taxon>eudicotyledons</taxon>
        <taxon>Gunneridae</taxon>
        <taxon>Pentapetalae</taxon>
        <taxon>rosids</taxon>
        <taxon>fabids</taxon>
        <taxon>Malpighiales</taxon>
        <taxon>Rhizophoraceae</taxon>
        <taxon>Rhizophora</taxon>
    </lineage>
</organism>
<name>A0A2P2PUS9_RHIMU</name>
<evidence type="ECO:0000313" key="1">
    <source>
        <dbReference type="EMBL" id="MBX58502.1"/>
    </source>
</evidence>